<dbReference type="EMBL" id="JYDQ01000193">
    <property type="protein sequence ID" value="KRY11484.1"/>
    <property type="molecule type" value="Genomic_DNA"/>
</dbReference>
<comment type="caution">
    <text evidence="1">The sequence shown here is derived from an EMBL/GenBank/DDBJ whole genome shotgun (WGS) entry which is preliminary data.</text>
</comment>
<keyword evidence="2" id="KW-1185">Reference proteome</keyword>
<accession>A0A0V0ZGM5</accession>
<dbReference type="AlphaFoldDB" id="A0A0V0ZGM5"/>
<gene>
    <name evidence="1" type="ORF">T12_10259</name>
</gene>
<evidence type="ECO:0000313" key="1">
    <source>
        <dbReference type="EMBL" id="KRY11484.1"/>
    </source>
</evidence>
<name>A0A0V0ZGM5_9BILA</name>
<organism evidence="1 2">
    <name type="scientific">Trichinella patagoniensis</name>
    <dbReference type="NCBI Taxonomy" id="990121"/>
    <lineage>
        <taxon>Eukaryota</taxon>
        <taxon>Metazoa</taxon>
        <taxon>Ecdysozoa</taxon>
        <taxon>Nematoda</taxon>
        <taxon>Enoplea</taxon>
        <taxon>Dorylaimia</taxon>
        <taxon>Trichinellida</taxon>
        <taxon>Trichinellidae</taxon>
        <taxon>Trichinella</taxon>
    </lineage>
</organism>
<evidence type="ECO:0000313" key="2">
    <source>
        <dbReference type="Proteomes" id="UP000054783"/>
    </source>
</evidence>
<sequence>MSLSTSLTTTSPIPAHVPSTIYSVLCTPNIIIAPIIRRDIPCRSQSITHKLLYICGPLLLQCIQSGIRLARPPTFILNDVPFYHYIRCSLMAVCPPYTSQAPILSYIIGHIFTA</sequence>
<proteinExistence type="predicted"/>
<reference evidence="1 2" key="1">
    <citation type="submission" date="2015-01" db="EMBL/GenBank/DDBJ databases">
        <title>Evolution of Trichinella species and genotypes.</title>
        <authorList>
            <person name="Korhonen P.K."/>
            <person name="Edoardo P."/>
            <person name="Giuseppe L.R."/>
            <person name="Gasser R.B."/>
        </authorList>
    </citation>
    <scope>NUCLEOTIDE SEQUENCE [LARGE SCALE GENOMIC DNA]</scope>
    <source>
        <strain evidence="1">ISS2496</strain>
    </source>
</reference>
<protein>
    <submittedName>
        <fullName evidence="1">Uncharacterized protein</fullName>
    </submittedName>
</protein>
<dbReference type="Proteomes" id="UP000054783">
    <property type="component" value="Unassembled WGS sequence"/>
</dbReference>